<evidence type="ECO:0000256" key="1">
    <source>
        <dbReference type="SAM" id="Phobius"/>
    </source>
</evidence>
<protein>
    <submittedName>
        <fullName evidence="2">Uncharacterized protein</fullName>
    </submittedName>
</protein>
<proteinExistence type="predicted"/>
<evidence type="ECO:0000313" key="2">
    <source>
        <dbReference type="EMBL" id="DAE13880.1"/>
    </source>
</evidence>
<name>A0A8S5Q4E6_9CAUD</name>
<keyword evidence="1" id="KW-0812">Transmembrane</keyword>
<organism evidence="2">
    <name type="scientific">Myoviridae sp. ctAys2</name>
    <dbReference type="NCBI Taxonomy" id="2825044"/>
    <lineage>
        <taxon>Viruses</taxon>
        <taxon>Duplodnaviria</taxon>
        <taxon>Heunggongvirae</taxon>
        <taxon>Uroviricota</taxon>
        <taxon>Caudoviricetes</taxon>
    </lineage>
</organism>
<keyword evidence="1" id="KW-0472">Membrane</keyword>
<accession>A0A8S5Q4E6</accession>
<dbReference type="EMBL" id="BK015571">
    <property type="protein sequence ID" value="DAE13880.1"/>
    <property type="molecule type" value="Genomic_DNA"/>
</dbReference>
<reference evidence="2" key="1">
    <citation type="journal article" date="2021" name="Proc. Natl. Acad. Sci. U.S.A.">
        <title>A Catalog of Tens of Thousands of Viruses from Human Metagenomes Reveals Hidden Associations with Chronic Diseases.</title>
        <authorList>
            <person name="Tisza M.J."/>
            <person name="Buck C.B."/>
        </authorList>
    </citation>
    <scope>NUCLEOTIDE SEQUENCE</scope>
    <source>
        <strain evidence="2">CtAys2</strain>
    </source>
</reference>
<feature type="transmembrane region" description="Helical" evidence="1">
    <location>
        <begin position="12"/>
        <end position="37"/>
    </location>
</feature>
<sequence>MHNHKTSSNYLVLFSLWVNCGYALIFPSLYATLLLVAKPIKTRS</sequence>
<keyword evidence="1" id="KW-1133">Transmembrane helix</keyword>